<dbReference type="PANTHER" id="PTHR46082">
    <property type="entry name" value="ATP/GTP-BINDING PROTEIN-RELATED"/>
    <property type="match status" value="1"/>
</dbReference>
<dbReference type="Pfam" id="PF13374">
    <property type="entry name" value="TPR_10"/>
    <property type="match status" value="4"/>
</dbReference>
<proteinExistence type="predicted"/>
<evidence type="ECO:0008006" key="4">
    <source>
        <dbReference type="Google" id="ProtNLM"/>
    </source>
</evidence>
<dbReference type="InterPro" id="IPR011990">
    <property type="entry name" value="TPR-like_helical_dom_sf"/>
</dbReference>
<dbReference type="CDD" id="cd21037">
    <property type="entry name" value="MLKL_NTD"/>
    <property type="match status" value="1"/>
</dbReference>
<dbReference type="SUPFAM" id="SSF52540">
    <property type="entry name" value="P-loop containing nucleoside triphosphate hydrolases"/>
    <property type="match status" value="1"/>
</dbReference>
<feature type="compositionally biased region" description="Polar residues" evidence="1">
    <location>
        <begin position="1"/>
        <end position="12"/>
    </location>
</feature>
<dbReference type="SUPFAM" id="SSF48452">
    <property type="entry name" value="TPR-like"/>
    <property type="match status" value="3"/>
</dbReference>
<feature type="region of interest" description="Disordered" evidence="1">
    <location>
        <begin position="1"/>
        <end position="26"/>
    </location>
</feature>
<evidence type="ECO:0000313" key="2">
    <source>
        <dbReference type="EMBL" id="KAJ7022674.1"/>
    </source>
</evidence>
<dbReference type="InterPro" id="IPR053137">
    <property type="entry name" value="NLR-like"/>
</dbReference>
<dbReference type="InterPro" id="IPR036537">
    <property type="entry name" value="Adaptor_Cbl_N_dom_sf"/>
</dbReference>
<sequence>MSTISPLNSGPSAPQPTGGKKASDKPKSDWLAPAILTAKTITAAAECVPFPYIKGVSETVLVLLETVQKVKRNREDLKELCTSTTEIMIILHDQIVTHGNTAAVKFKALCEELESYLEAVVLVIQNLQDQSKGFRGRVKEFVKSSSITDEIAGYQQKIQGLCSKLKLMAAINTNFTVVDTNLKVDEIHAVVTGPSFTGAPVAQSINNCPPPSRIFQGRQTILDKMHQFFTTDSGKQLIYVLHGLGGAGKTQIALKFIQESSTSFSDTFLVDASTLNTIETALKNIAVFKGVGDSAQDALKWLQLKKGWLLFFDNADDPKINLNLFLPQCGHGNIIITSRNPGLRTYGEHSPVSGMEESDATTLLLRSAAKETSEGDLQVAAKIAKELFYLPLAIVQAGAFISKSEDINGYLVLYTQNRAQLLSEKPEQSHDRYACTVYTTWQISFDRLSQPAASLLQLCSLLHYTGISEDMFSNASKYSFPVWLPPKQELQEPLEFLSHFIGSTGEWNSLKFLGITNEIKSYSLISFDAATKMFSIHPLVHAWSRSTLVDEGSSRLCVRSILGMSISEIPDHDIILSSLRLMPHVDFVAPLDANVGADFKAAFWGIYLGAGKLKEAQDLIEQTFEKYRLVFGEEHLASLEVIHRLAVTYQSLGEYRKAQELQFVVLEKRTKLLGEDHLNTLLALENLAVTHYNLGEYKKAQGLEVVVLEKRTKLLGKDHPETLWAMGNLAGTHSNLGEYKKAQGLEVVVLEKRTNLLGENHPETLRAMGNLAATHRNLREYKKAQELQAVVLEKRTKLLGENHSETLWAMGNVAMTHNSLEEYKKAQELEVVVFEKRINLLGEDHLYTLIAMSNLALTHSNLREHKKAQELQVVVLEKRTKILGEDHPETLWAMGNLAATHYNLGKYKEAHELQVVVVEKRRQFLGDRHPHSTLAMQHLASTYQKLNQSKEAEEFEQLIQACENGS</sequence>
<name>A0AAD6WVI0_9AGAR</name>
<dbReference type="EMBL" id="JARJCM010000205">
    <property type="protein sequence ID" value="KAJ7022674.1"/>
    <property type="molecule type" value="Genomic_DNA"/>
</dbReference>
<organism evidence="2 3">
    <name type="scientific">Mycena alexandri</name>
    <dbReference type="NCBI Taxonomy" id="1745969"/>
    <lineage>
        <taxon>Eukaryota</taxon>
        <taxon>Fungi</taxon>
        <taxon>Dikarya</taxon>
        <taxon>Basidiomycota</taxon>
        <taxon>Agaricomycotina</taxon>
        <taxon>Agaricomycetes</taxon>
        <taxon>Agaricomycetidae</taxon>
        <taxon>Agaricales</taxon>
        <taxon>Marasmiineae</taxon>
        <taxon>Mycenaceae</taxon>
        <taxon>Mycena</taxon>
    </lineage>
</organism>
<dbReference type="Proteomes" id="UP001218188">
    <property type="component" value="Unassembled WGS sequence"/>
</dbReference>
<dbReference type="Gene3D" id="1.25.40.10">
    <property type="entry name" value="Tetratricopeptide repeat domain"/>
    <property type="match status" value="2"/>
</dbReference>
<dbReference type="AlphaFoldDB" id="A0AAD6WVI0"/>
<accession>A0AAD6WVI0</accession>
<dbReference type="GO" id="GO:0007166">
    <property type="term" value="P:cell surface receptor signaling pathway"/>
    <property type="evidence" value="ECO:0007669"/>
    <property type="project" value="InterPro"/>
</dbReference>
<reference evidence="2" key="1">
    <citation type="submission" date="2023-03" db="EMBL/GenBank/DDBJ databases">
        <title>Massive genome expansion in bonnet fungi (Mycena s.s.) driven by repeated elements and novel gene families across ecological guilds.</title>
        <authorList>
            <consortium name="Lawrence Berkeley National Laboratory"/>
            <person name="Harder C.B."/>
            <person name="Miyauchi S."/>
            <person name="Viragh M."/>
            <person name="Kuo A."/>
            <person name="Thoen E."/>
            <person name="Andreopoulos B."/>
            <person name="Lu D."/>
            <person name="Skrede I."/>
            <person name="Drula E."/>
            <person name="Henrissat B."/>
            <person name="Morin E."/>
            <person name="Kohler A."/>
            <person name="Barry K."/>
            <person name="LaButti K."/>
            <person name="Morin E."/>
            <person name="Salamov A."/>
            <person name="Lipzen A."/>
            <person name="Mereny Z."/>
            <person name="Hegedus B."/>
            <person name="Baldrian P."/>
            <person name="Stursova M."/>
            <person name="Weitz H."/>
            <person name="Taylor A."/>
            <person name="Grigoriev I.V."/>
            <person name="Nagy L.G."/>
            <person name="Martin F."/>
            <person name="Kauserud H."/>
        </authorList>
    </citation>
    <scope>NUCLEOTIDE SEQUENCE</scope>
    <source>
        <strain evidence="2">CBHHK200</strain>
    </source>
</reference>
<protein>
    <recommendedName>
        <fullName evidence="4">NB-ARC domain-containing protein</fullName>
    </recommendedName>
</protein>
<evidence type="ECO:0000313" key="3">
    <source>
        <dbReference type="Proteomes" id="UP001218188"/>
    </source>
</evidence>
<keyword evidence="3" id="KW-1185">Reference proteome</keyword>
<comment type="caution">
    <text evidence="2">The sequence shown here is derived from an EMBL/GenBank/DDBJ whole genome shotgun (WGS) entry which is preliminary data.</text>
</comment>
<dbReference type="Gene3D" id="1.20.930.20">
    <property type="entry name" value="Adaptor protein Cbl, N-terminal domain"/>
    <property type="match status" value="1"/>
</dbReference>
<dbReference type="PANTHER" id="PTHR46082:SF6">
    <property type="entry name" value="AAA+ ATPASE DOMAIN-CONTAINING PROTEIN-RELATED"/>
    <property type="match status" value="1"/>
</dbReference>
<dbReference type="InterPro" id="IPR059179">
    <property type="entry name" value="MLKL-like_MCAfunc"/>
</dbReference>
<dbReference type="Gene3D" id="3.40.50.300">
    <property type="entry name" value="P-loop containing nucleotide triphosphate hydrolases"/>
    <property type="match status" value="1"/>
</dbReference>
<dbReference type="Pfam" id="PF13424">
    <property type="entry name" value="TPR_12"/>
    <property type="match status" value="2"/>
</dbReference>
<gene>
    <name evidence="2" type="ORF">C8F04DRAFT_1012269</name>
</gene>
<dbReference type="InterPro" id="IPR027417">
    <property type="entry name" value="P-loop_NTPase"/>
</dbReference>
<evidence type="ECO:0000256" key="1">
    <source>
        <dbReference type="SAM" id="MobiDB-lite"/>
    </source>
</evidence>